<evidence type="ECO:0000259" key="10">
    <source>
        <dbReference type="Pfam" id="PF02602"/>
    </source>
</evidence>
<dbReference type="CDD" id="cd06578">
    <property type="entry name" value="HemD"/>
    <property type="match status" value="1"/>
</dbReference>
<dbReference type="PANTHER" id="PTHR38042">
    <property type="entry name" value="UROPORPHYRINOGEN-III SYNTHASE, CHLOROPLASTIC"/>
    <property type="match status" value="1"/>
</dbReference>
<keyword evidence="12" id="KW-1185">Reference proteome</keyword>
<evidence type="ECO:0000256" key="4">
    <source>
        <dbReference type="ARBA" id="ARBA00023239"/>
    </source>
</evidence>
<comment type="pathway">
    <text evidence="1 9">Porphyrin-containing compound metabolism; protoporphyrin-IX biosynthesis; coproporphyrinogen-III from 5-aminolevulinate: step 3/4.</text>
</comment>
<dbReference type="RefSeq" id="WP_161819868.1">
    <property type="nucleotide sequence ID" value="NZ_JAACJS010000015.1"/>
</dbReference>
<reference evidence="11 12" key="1">
    <citation type="submission" date="2020-01" db="EMBL/GenBank/DDBJ databases">
        <title>Genome analysis.</title>
        <authorList>
            <person name="Wu S."/>
            <person name="Wang G."/>
        </authorList>
    </citation>
    <scope>NUCLEOTIDE SEQUENCE [LARGE SCALE GENOMIC DNA]</scope>
    <source>
        <strain evidence="11 12">SYL130</strain>
    </source>
</reference>
<dbReference type="InterPro" id="IPR036108">
    <property type="entry name" value="4pyrrol_syn_uPrphyn_synt_sf"/>
</dbReference>
<comment type="function">
    <text evidence="6 9">Catalyzes cyclization of the linear tetrapyrrole, hydroxymethylbilane, to the macrocyclic uroporphyrinogen III.</text>
</comment>
<accession>A0ABW9ZZA9</accession>
<evidence type="ECO:0000256" key="3">
    <source>
        <dbReference type="ARBA" id="ARBA00013109"/>
    </source>
</evidence>
<comment type="catalytic activity">
    <reaction evidence="8 9">
        <text>hydroxymethylbilane = uroporphyrinogen III + H2O</text>
        <dbReference type="Rhea" id="RHEA:18965"/>
        <dbReference type="ChEBI" id="CHEBI:15377"/>
        <dbReference type="ChEBI" id="CHEBI:57308"/>
        <dbReference type="ChEBI" id="CHEBI:57845"/>
        <dbReference type="EC" id="4.2.1.75"/>
    </reaction>
</comment>
<dbReference type="EMBL" id="JAACJS010000015">
    <property type="protein sequence ID" value="NCI51589.1"/>
    <property type="molecule type" value="Genomic_DNA"/>
</dbReference>
<evidence type="ECO:0000313" key="11">
    <source>
        <dbReference type="EMBL" id="NCI51589.1"/>
    </source>
</evidence>
<dbReference type="Pfam" id="PF02602">
    <property type="entry name" value="HEM4"/>
    <property type="match status" value="1"/>
</dbReference>
<dbReference type="InterPro" id="IPR039793">
    <property type="entry name" value="UROS/Hem4"/>
</dbReference>
<dbReference type="EC" id="4.2.1.75" evidence="3 9"/>
<evidence type="ECO:0000313" key="12">
    <source>
        <dbReference type="Proteomes" id="UP000753802"/>
    </source>
</evidence>
<dbReference type="Gene3D" id="3.40.50.10090">
    <property type="match status" value="2"/>
</dbReference>
<gene>
    <name evidence="11" type="ORF">GWC95_16790</name>
</gene>
<keyword evidence="5 9" id="KW-0627">Porphyrin biosynthesis</keyword>
<proteinExistence type="inferred from homology"/>
<evidence type="ECO:0000256" key="9">
    <source>
        <dbReference type="RuleBase" id="RU366031"/>
    </source>
</evidence>
<evidence type="ECO:0000256" key="5">
    <source>
        <dbReference type="ARBA" id="ARBA00023244"/>
    </source>
</evidence>
<sequence length="235" mass="26099">MAGHNIQILSTRPVSAALVKKAARKNMGIDVLSFIETNAIQNIEIQQEIEWASTENAVVVFTSMNAVVAVTEMLDGFVPEWRIYCMGHTTLQLISSYFGEHTIAGTADNAAELAEEIISNEEPDEVIFFCGNKRREELPGKLRTQNIDVTEITVYETTLIHHTVEKNYDGILFFSPSAVESFFTTNKLPVNTTLFAIGDTTAKAIRKYCSNKIVTALQPGKDALLEQAVDYFEVV</sequence>
<evidence type="ECO:0000256" key="8">
    <source>
        <dbReference type="ARBA" id="ARBA00048617"/>
    </source>
</evidence>
<evidence type="ECO:0000256" key="2">
    <source>
        <dbReference type="ARBA" id="ARBA00008133"/>
    </source>
</evidence>
<comment type="similarity">
    <text evidence="2 9">Belongs to the uroporphyrinogen-III synthase family.</text>
</comment>
<keyword evidence="4 9" id="KW-0456">Lyase</keyword>
<feature type="domain" description="Tetrapyrrole biosynthesis uroporphyrinogen III synthase" evidence="10">
    <location>
        <begin position="28"/>
        <end position="226"/>
    </location>
</feature>
<comment type="caution">
    <text evidence="11">The sequence shown here is derived from an EMBL/GenBank/DDBJ whole genome shotgun (WGS) entry which is preliminary data.</text>
</comment>
<dbReference type="Proteomes" id="UP000753802">
    <property type="component" value="Unassembled WGS sequence"/>
</dbReference>
<dbReference type="PANTHER" id="PTHR38042:SF1">
    <property type="entry name" value="UROPORPHYRINOGEN-III SYNTHASE, CHLOROPLASTIC"/>
    <property type="match status" value="1"/>
</dbReference>
<evidence type="ECO:0000256" key="6">
    <source>
        <dbReference type="ARBA" id="ARBA00037589"/>
    </source>
</evidence>
<dbReference type="InterPro" id="IPR003754">
    <property type="entry name" value="4pyrrol_synth_uPrphyn_synth"/>
</dbReference>
<dbReference type="SUPFAM" id="SSF69618">
    <property type="entry name" value="HemD-like"/>
    <property type="match status" value="1"/>
</dbReference>
<evidence type="ECO:0000256" key="1">
    <source>
        <dbReference type="ARBA" id="ARBA00004772"/>
    </source>
</evidence>
<organism evidence="11 12">
    <name type="scientific">Sediminibacterium roseum</name>
    <dbReference type="NCBI Taxonomy" id="1978412"/>
    <lineage>
        <taxon>Bacteria</taxon>
        <taxon>Pseudomonadati</taxon>
        <taxon>Bacteroidota</taxon>
        <taxon>Chitinophagia</taxon>
        <taxon>Chitinophagales</taxon>
        <taxon>Chitinophagaceae</taxon>
        <taxon>Sediminibacterium</taxon>
    </lineage>
</organism>
<name>A0ABW9ZZA9_9BACT</name>
<protein>
    <recommendedName>
        <fullName evidence="7 9">Uroporphyrinogen-III synthase</fullName>
        <ecNumber evidence="3 9">4.2.1.75</ecNumber>
    </recommendedName>
</protein>
<evidence type="ECO:0000256" key="7">
    <source>
        <dbReference type="ARBA" id="ARBA00040167"/>
    </source>
</evidence>